<dbReference type="GO" id="GO:0033281">
    <property type="term" value="C:TAT protein transport complex"/>
    <property type="evidence" value="ECO:0007669"/>
    <property type="project" value="UniProtKB-UniRule"/>
</dbReference>
<keyword evidence="7 10" id="KW-1133">Transmembrane helix</keyword>
<dbReference type="InterPro" id="IPR018448">
    <property type="entry name" value="TatB"/>
</dbReference>
<dbReference type="HAMAP" id="MF_00237">
    <property type="entry name" value="TatB"/>
    <property type="match status" value="1"/>
</dbReference>
<comment type="function">
    <text evidence="10">Part of the twin-arginine translocation (Tat) system that transports large folded proteins containing a characteristic twin-arginine motif in their signal peptide across membranes. Together with TatC, TatB is part of a receptor directly interacting with Tat signal peptides. TatB may form an oligomeric binding site that transiently accommodates folded Tat precursor proteins before their translocation.</text>
</comment>
<keyword evidence="2 10" id="KW-0813">Transport</keyword>
<comment type="subcellular location">
    <subcellularLocation>
        <location evidence="10">Cell membrane</location>
        <topology evidence="10">Single-pass membrane protein</topology>
    </subcellularLocation>
    <subcellularLocation>
        <location evidence="1">Membrane</location>
        <topology evidence="1">Single-pass membrane protein</topology>
    </subcellularLocation>
</comment>
<comment type="caution">
    <text evidence="12">The sequence shown here is derived from an EMBL/GenBank/DDBJ whole genome shotgun (WGS) entry which is preliminary data.</text>
</comment>
<feature type="compositionally biased region" description="Basic residues" evidence="11">
    <location>
        <begin position="132"/>
        <end position="142"/>
    </location>
</feature>
<evidence type="ECO:0000256" key="5">
    <source>
        <dbReference type="ARBA" id="ARBA00022692"/>
    </source>
</evidence>
<dbReference type="PANTHER" id="PTHR33162">
    <property type="entry name" value="SEC-INDEPENDENT PROTEIN TRANSLOCASE PROTEIN TATA, CHLOROPLASTIC"/>
    <property type="match status" value="1"/>
</dbReference>
<protein>
    <recommendedName>
        <fullName evidence="10">Sec-independent protein translocase protein TatB</fullName>
    </recommendedName>
</protein>
<dbReference type="GO" id="GO:0043953">
    <property type="term" value="P:protein transport by the Tat complex"/>
    <property type="evidence" value="ECO:0007669"/>
    <property type="project" value="UniProtKB-UniRule"/>
</dbReference>
<keyword evidence="9 10" id="KW-0472">Membrane</keyword>
<dbReference type="Gene3D" id="1.20.5.3310">
    <property type="match status" value="1"/>
</dbReference>
<evidence type="ECO:0000256" key="10">
    <source>
        <dbReference type="HAMAP-Rule" id="MF_00237"/>
    </source>
</evidence>
<dbReference type="Proteomes" id="UP000544134">
    <property type="component" value="Unassembled WGS sequence"/>
</dbReference>
<feature type="region of interest" description="Disordered" evidence="11">
    <location>
        <begin position="99"/>
        <end position="181"/>
    </location>
</feature>
<evidence type="ECO:0000256" key="8">
    <source>
        <dbReference type="ARBA" id="ARBA00023010"/>
    </source>
</evidence>
<evidence type="ECO:0000313" key="12">
    <source>
        <dbReference type="EMBL" id="NMM04461.1"/>
    </source>
</evidence>
<evidence type="ECO:0000313" key="13">
    <source>
        <dbReference type="Proteomes" id="UP000544134"/>
    </source>
</evidence>
<evidence type="ECO:0000256" key="11">
    <source>
        <dbReference type="SAM" id="MobiDB-lite"/>
    </source>
</evidence>
<keyword evidence="5 10" id="KW-0812">Transmembrane</keyword>
<keyword evidence="6 10" id="KW-0653">Protein transport</keyword>
<comment type="similarity">
    <text evidence="10">Belongs to the TatB family.</text>
</comment>
<gene>
    <name evidence="10 12" type="primary">tatB</name>
    <name evidence="12" type="ORF">HHL24_42325</name>
</gene>
<keyword evidence="3 10" id="KW-1003">Cell membrane</keyword>
<keyword evidence="4" id="KW-0997">Cell inner membrane</keyword>
<evidence type="ECO:0000256" key="3">
    <source>
        <dbReference type="ARBA" id="ARBA00022475"/>
    </source>
</evidence>
<feature type="compositionally biased region" description="Low complexity" evidence="11">
    <location>
        <begin position="120"/>
        <end position="131"/>
    </location>
</feature>
<keyword evidence="13" id="KW-1185">Reference proteome</keyword>
<accession>A0A848IRZ5</accession>
<dbReference type="NCBIfam" id="TIGR01410">
    <property type="entry name" value="tatB"/>
    <property type="match status" value="1"/>
</dbReference>
<keyword evidence="8 10" id="KW-0811">Translocation</keyword>
<reference evidence="12 13" key="1">
    <citation type="submission" date="2020-04" db="EMBL/GenBank/DDBJ databases">
        <title>Paraburkholderia sp. RP-4-7 isolated from soil.</title>
        <authorList>
            <person name="Dahal R.H."/>
        </authorList>
    </citation>
    <scope>NUCLEOTIDE SEQUENCE [LARGE SCALE GENOMIC DNA]</scope>
    <source>
        <strain evidence="12 13">RP-4-7</strain>
    </source>
</reference>
<dbReference type="InterPro" id="IPR003369">
    <property type="entry name" value="TatA/B/E"/>
</dbReference>
<evidence type="ECO:0000256" key="1">
    <source>
        <dbReference type="ARBA" id="ARBA00004167"/>
    </source>
</evidence>
<evidence type="ECO:0000256" key="7">
    <source>
        <dbReference type="ARBA" id="ARBA00022989"/>
    </source>
</evidence>
<dbReference type="Pfam" id="PF02416">
    <property type="entry name" value="TatA_B_E"/>
    <property type="match status" value="1"/>
</dbReference>
<comment type="subunit">
    <text evidence="10">The Tat system comprises two distinct complexes: a TatABC complex, containing multiple copies of TatA, TatB and TatC subunits, and a separate TatA complex, containing only TatA subunits. Substrates initially bind to the TatABC complex, which probably triggers association of the separate TatA complex to form the active translocon.</text>
</comment>
<evidence type="ECO:0000256" key="4">
    <source>
        <dbReference type="ARBA" id="ARBA00022519"/>
    </source>
</evidence>
<organism evidence="12 13">
    <name type="scientific">Paraburkholderia polaris</name>
    <dbReference type="NCBI Taxonomy" id="2728848"/>
    <lineage>
        <taxon>Bacteria</taxon>
        <taxon>Pseudomonadati</taxon>
        <taxon>Pseudomonadota</taxon>
        <taxon>Betaproteobacteria</taxon>
        <taxon>Burkholderiales</taxon>
        <taxon>Burkholderiaceae</taxon>
        <taxon>Paraburkholderia</taxon>
    </lineage>
</organism>
<dbReference type="PRINTS" id="PR01506">
    <property type="entry name" value="TATBPROTEIN"/>
</dbReference>
<name>A0A848IRZ5_9BURK</name>
<dbReference type="PANTHER" id="PTHR33162:SF1">
    <property type="entry name" value="SEC-INDEPENDENT PROTEIN TRANSLOCASE PROTEIN TATA, CHLOROPLASTIC"/>
    <property type="match status" value="1"/>
</dbReference>
<sequence length="181" mass="20128">MLDLGLMKIALIGVIALVVLGPERLPGVARTAGALFGRAQRYINDVTAEVSREIDVAELKKARTKFETAAANVESKIHDNLRRHENELNRAWDQGASVSERVAGGGDPNLTHASRDTRPSNSDSTFTSSASRSKRGNWRLKRSAVPNCYKRTTLRKTRMQSGAPRVARHRPETLRRPTRFL</sequence>
<evidence type="ECO:0000256" key="9">
    <source>
        <dbReference type="ARBA" id="ARBA00023136"/>
    </source>
</evidence>
<dbReference type="RefSeq" id="WP_169491196.1">
    <property type="nucleotide sequence ID" value="NZ_JABBGJ010000092.1"/>
</dbReference>
<evidence type="ECO:0000256" key="2">
    <source>
        <dbReference type="ARBA" id="ARBA00022448"/>
    </source>
</evidence>
<proteinExistence type="inferred from homology"/>
<evidence type="ECO:0000256" key="6">
    <source>
        <dbReference type="ARBA" id="ARBA00022927"/>
    </source>
</evidence>
<dbReference type="AlphaFoldDB" id="A0A848IRZ5"/>
<dbReference type="EMBL" id="JABBGJ010000092">
    <property type="protein sequence ID" value="NMM04461.1"/>
    <property type="molecule type" value="Genomic_DNA"/>
</dbReference>
<dbReference type="GO" id="GO:0008320">
    <property type="term" value="F:protein transmembrane transporter activity"/>
    <property type="evidence" value="ECO:0007669"/>
    <property type="project" value="UniProtKB-UniRule"/>
</dbReference>